<dbReference type="SUPFAM" id="SSF52096">
    <property type="entry name" value="ClpP/crotonase"/>
    <property type="match status" value="1"/>
</dbReference>
<evidence type="ECO:0008006" key="3">
    <source>
        <dbReference type="Google" id="ProtNLM"/>
    </source>
</evidence>
<keyword evidence="2" id="KW-1185">Reference proteome</keyword>
<name>A0ABZ1DWP2_9HYPH</name>
<dbReference type="Proteomes" id="UP001322785">
    <property type="component" value="Plasmid pRinCIP108029d"/>
</dbReference>
<protein>
    <recommendedName>
        <fullName evidence="3">Enoyl-CoA hydratase</fullName>
    </recommendedName>
</protein>
<gene>
    <name evidence="1" type="ORF">U5G49_006449</name>
</gene>
<reference evidence="1 2" key="1">
    <citation type="submission" date="2023-12" db="EMBL/GenBank/DDBJ databases">
        <authorList>
            <person name="Menendez E."/>
            <person name="Kaur S."/>
            <person name="Flores-Felix J.D."/>
            <person name="diCenzo G.C."/>
            <person name="Peix A."/>
            <person name="Velazquez E."/>
        </authorList>
    </citation>
    <scope>NUCLEOTIDE SEQUENCE [LARGE SCALE GENOMIC DNA]</scope>
    <source>
        <strain evidence="1 2">CIP 108029</strain>
        <plasmid evidence="1 2">pRinCIP108029d</plasmid>
    </source>
</reference>
<dbReference type="EMBL" id="CP140637">
    <property type="protein sequence ID" value="WRW39375.1"/>
    <property type="molecule type" value="Genomic_DNA"/>
</dbReference>
<organism evidence="1 2">
    <name type="scientific">Rhizobium indigoferae</name>
    <dbReference type="NCBI Taxonomy" id="158891"/>
    <lineage>
        <taxon>Bacteria</taxon>
        <taxon>Pseudomonadati</taxon>
        <taxon>Pseudomonadota</taxon>
        <taxon>Alphaproteobacteria</taxon>
        <taxon>Hyphomicrobiales</taxon>
        <taxon>Rhizobiaceae</taxon>
        <taxon>Rhizobium/Agrobacterium group</taxon>
        <taxon>Rhizobium</taxon>
    </lineage>
</organism>
<accession>A0ABZ1DWP2</accession>
<dbReference type="RefSeq" id="WP_193443249.1">
    <property type="nucleotide sequence ID" value="NZ_BSOQ01000008.1"/>
</dbReference>
<dbReference type="InterPro" id="IPR029045">
    <property type="entry name" value="ClpP/crotonase-like_dom_sf"/>
</dbReference>
<evidence type="ECO:0000313" key="1">
    <source>
        <dbReference type="EMBL" id="WRW39375.1"/>
    </source>
</evidence>
<evidence type="ECO:0000313" key="2">
    <source>
        <dbReference type="Proteomes" id="UP001322785"/>
    </source>
</evidence>
<dbReference type="Gene3D" id="3.90.226.10">
    <property type="entry name" value="2-enoyl-CoA Hydratase, Chain A, domain 1"/>
    <property type="match status" value="1"/>
</dbReference>
<sequence>MEMNDVIVAEYSEGILRVELKRPEKRNAMTSNMYLKLAEVFDIAAGDERIRTVLWHRAATNEKHGDVPCTR</sequence>
<proteinExistence type="predicted"/>
<keyword evidence="1" id="KW-0614">Plasmid</keyword>
<geneLocation type="plasmid" evidence="1 2">
    <name>pRinCIP108029d</name>
</geneLocation>